<protein>
    <submittedName>
        <fullName evidence="1">Uncharacterized protein</fullName>
    </submittedName>
</protein>
<dbReference type="HOGENOM" id="CLU_3426913_0_0_1"/>
<reference evidence="2" key="1">
    <citation type="journal article" date="2014" name="Microb. Cell Fact.">
        <title>Exploiting Issatchenkia orientalis SD108 for succinic acid production.</title>
        <authorList>
            <person name="Xiao H."/>
            <person name="Shao Z."/>
            <person name="Jiang Y."/>
            <person name="Dole S."/>
            <person name="Zhao H."/>
        </authorList>
    </citation>
    <scope>NUCLEOTIDE SEQUENCE [LARGE SCALE GENOMIC DNA]</scope>
    <source>
        <strain evidence="2">SD108</strain>
    </source>
</reference>
<comment type="caution">
    <text evidence="1">The sequence shown here is derived from an EMBL/GenBank/DDBJ whole genome shotgun (WGS) entry which is preliminary data.</text>
</comment>
<dbReference type="Proteomes" id="UP000029867">
    <property type="component" value="Unassembled WGS sequence"/>
</dbReference>
<dbReference type="AlphaFoldDB" id="A0A099NQC2"/>
<gene>
    <name evidence="1" type="ORF">JL09_g6589</name>
</gene>
<dbReference type="EMBL" id="JQFK01001837">
    <property type="protein sequence ID" value="KGK34264.1"/>
    <property type="molecule type" value="Genomic_DNA"/>
</dbReference>
<evidence type="ECO:0000313" key="2">
    <source>
        <dbReference type="Proteomes" id="UP000029867"/>
    </source>
</evidence>
<sequence>MDFAVGEPVMNWIILTGAKQH</sequence>
<accession>A0A099NQC2</accession>
<name>A0A099NQC2_PICKU</name>
<proteinExistence type="predicted"/>
<evidence type="ECO:0000313" key="1">
    <source>
        <dbReference type="EMBL" id="KGK34264.1"/>
    </source>
</evidence>
<organism evidence="1 2">
    <name type="scientific">Pichia kudriavzevii</name>
    <name type="common">Yeast</name>
    <name type="synonym">Issatchenkia orientalis</name>
    <dbReference type="NCBI Taxonomy" id="4909"/>
    <lineage>
        <taxon>Eukaryota</taxon>
        <taxon>Fungi</taxon>
        <taxon>Dikarya</taxon>
        <taxon>Ascomycota</taxon>
        <taxon>Saccharomycotina</taxon>
        <taxon>Pichiomycetes</taxon>
        <taxon>Pichiales</taxon>
        <taxon>Pichiaceae</taxon>
        <taxon>Pichia</taxon>
    </lineage>
</organism>